<gene>
    <name evidence="2" type="ORF">KGA66_17595</name>
</gene>
<dbReference type="Proteomes" id="UP000677913">
    <property type="component" value="Unassembled WGS sequence"/>
</dbReference>
<sequence>MRSSSAAGERAAGIATGTGTRARAGVGGVGVGGGVSGGAGAGVSARTRREFGEGPLARASALIYSLLVIELLLLVTTLPGLIPLVLLDRDASNAPLAVACALPLGPALSAALFALRQHKGDLTDLKPAAAFRRGYRLNAGGALRVWIPWLALMAVLAVNLSHPKAAAVPGWWSALLVAFAAVATLWVANALVITSLFAFRPIDVARLAAYFLGRTKSVTVGNVCLLICAGTLVRYASEAVLALFGVLFAAFLLRNARAMIALVTEEFTA</sequence>
<feature type="transmembrane region" description="Helical" evidence="1">
    <location>
        <begin position="211"/>
        <end position="233"/>
    </location>
</feature>
<dbReference type="AlphaFoldDB" id="A0A8J7WM39"/>
<keyword evidence="1" id="KW-0472">Membrane</keyword>
<keyword evidence="1" id="KW-0812">Transmembrane</keyword>
<evidence type="ECO:0000313" key="3">
    <source>
        <dbReference type="Proteomes" id="UP000677913"/>
    </source>
</evidence>
<evidence type="ECO:0000313" key="2">
    <source>
        <dbReference type="EMBL" id="MBS2964876.1"/>
    </source>
</evidence>
<proteinExistence type="predicted"/>
<dbReference type="RefSeq" id="WP_211469236.1">
    <property type="nucleotide sequence ID" value="NZ_JAGSXH010000062.1"/>
</dbReference>
<accession>A0A8J7WM39</accession>
<feature type="transmembrane region" description="Helical" evidence="1">
    <location>
        <begin position="239"/>
        <end position="256"/>
    </location>
</feature>
<keyword evidence="3" id="KW-1185">Reference proteome</keyword>
<evidence type="ECO:0008006" key="4">
    <source>
        <dbReference type="Google" id="ProtNLM"/>
    </source>
</evidence>
<feature type="transmembrane region" description="Helical" evidence="1">
    <location>
        <begin position="94"/>
        <end position="115"/>
    </location>
</feature>
<feature type="transmembrane region" description="Helical" evidence="1">
    <location>
        <begin position="135"/>
        <end position="158"/>
    </location>
</feature>
<reference evidence="2" key="1">
    <citation type="submission" date="2021-04" db="EMBL/GenBank/DDBJ databases">
        <title>Genome based classification of Actinospica acidithermotolerans sp. nov., an actinobacterium isolated from an Indonesian hot spring.</title>
        <authorList>
            <person name="Kusuma A.B."/>
            <person name="Putra K.E."/>
            <person name="Nafisah S."/>
            <person name="Loh J."/>
            <person name="Nouioui I."/>
            <person name="Goodfellow M."/>
        </authorList>
    </citation>
    <scope>NUCLEOTIDE SEQUENCE</scope>
    <source>
        <strain evidence="2">DSM 45618</strain>
    </source>
</reference>
<protein>
    <recommendedName>
        <fullName evidence="4">DUF624 domain-containing protein</fullName>
    </recommendedName>
</protein>
<organism evidence="2 3">
    <name type="scientific">Actinocrinis puniceicyclus</name>
    <dbReference type="NCBI Taxonomy" id="977794"/>
    <lineage>
        <taxon>Bacteria</taxon>
        <taxon>Bacillati</taxon>
        <taxon>Actinomycetota</taxon>
        <taxon>Actinomycetes</taxon>
        <taxon>Catenulisporales</taxon>
        <taxon>Actinospicaceae</taxon>
        <taxon>Actinocrinis</taxon>
    </lineage>
</organism>
<keyword evidence="1" id="KW-1133">Transmembrane helix</keyword>
<name>A0A8J7WM39_9ACTN</name>
<evidence type="ECO:0000256" key="1">
    <source>
        <dbReference type="SAM" id="Phobius"/>
    </source>
</evidence>
<dbReference type="EMBL" id="JAGSXH010000062">
    <property type="protein sequence ID" value="MBS2964876.1"/>
    <property type="molecule type" value="Genomic_DNA"/>
</dbReference>
<feature type="transmembrane region" description="Helical" evidence="1">
    <location>
        <begin position="56"/>
        <end position="82"/>
    </location>
</feature>
<comment type="caution">
    <text evidence="2">The sequence shown here is derived from an EMBL/GenBank/DDBJ whole genome shotgun (WGS) entry which is preliminary data.</text>
</comment>
<feature type="transmembrane region" description="Helical" evidence="1">
    <location>
        <begin position="170"/>
        <end position="199"/>
    </location>
</feature>